<reference evidence="2 3" key="1">
    <citation type="submission" date="2019-08" db="EMBL/GenBank/DDBJ databases">
        <title>Archangium and Cystobacter genomes.</title>
        <authorList>
            <person name="Chen I.-C.K."/>
            <person name="Wielgoss S."/>
        </authorList>
    </citation>
    <scope>NUCLEOTIDE SEQUENCE [LARGE SCALE GENOMIC DNA]</scope>
    <source>
        <strain evidence="2 3">Cbm 6</strain>
    </source>
</reference>
<evidence type="ECO:0000313" key="3">
    <source>
        <dbReference type="Proteomes" id="UP001611383"/>
    </source>
</evidence>
<proteinExistence type="predicted"/>
<dbReference type="RefSeq" id="WP_395822982.1">
    <property type="nucleotide sequence ID" value="NZ_CP043494.1"/>
</dbReference>
<feature type="domain" description="Lipocalin-like" evidence="1">
    <location>
        <begin position="57"/>
        <end position="179"/>
    </location>
</feature>
<sequence length="180" mass="19893">MISHRCIGSWKLVSFESKTPDGRKFIDFVTNPALKLALSALGVIRPSAMPMNFQPNAPVFHPFGPRPVGHLIYTAEGYYALNMGSPGRRGFGSEDLATSSPLAQRNALMTYISSSGRFTVEGDRIIHHVEAHLYPDEVGRDHPFTLEFEERGRMIALKPTAPSALFGGRSVLTYATWERG</sequence>
<gene>
    <name evidence="2" type="ORF">F0U60_22160</name>
</gene>
<dbReference type="Pfam" id="PF13924">
    <property type="entry name" value="Lipocalin_5"/>
    <property type="match status" value="1"/>
</dbReference>
<keyword evidence="3" id="KW-1185">Reference proteome</keyword>
<dbReference type="InterPro" id="IPR024311">
    <property type="entry name" value="Lipocalin-like"/>
</dbReference>
<organism evidence="2 3">
    <name type="scientific">Archangium minus</name>
    <dbReference type="NCBI Taxonomy" id="83450"/>
    <lineage>
        <taxon>Bacteria</taxon>
        <taxon>Pseudomonadati</taxon>
        <taxon>Myxococcota</taxon>
        <taxon>Myxococcia</taxon>
        <taxon>Myxococcales</taxon>
        <taxon>Cystobacterineae</taxon>
        <taxon>Archangiaceae</taxon>
        <taxon>Archangium</taxon>
    </lineage>
</organism>
<dbReference type="EMBL" id="CP043494">
    <property type="protein sequence ID" value="WNG46518.1"/>
    <property type="molecule type" value="Genomic_DNA"/>
</dbReference>
<dbReference type="Proteomes" id="UP001611383">
    <property type="component" value="Chromosome"/>
</dbReference>
<evidence type="ECO:0000313" key="2">
    <source>
        <dbReference type="EMBL" id="WNG46518.1"/>
    </source>
</evidence>
<accession>A0ABY9WSF1</accession>
<protein>
    <submittedName>
        <fullName evidence="2">Lipocalin-like domain-containing protein</fullName>
    </submittedName>
</protein>
<evidence type="ECO:0000259" key="1">
    <source>
        <dbReference type="Pfam" id="PF13924"/>
    </source>
</evidence>
<name>A0ABY9WSF1_9BACT</name>